<feature type="compositionally biased region" description="Low complexity" evidence="1">
    <location>
        <begin position="45"/>
        <end position="54"/>
    </location>
</feature>
<evidence type="ECO:0000256" key="1">
    <source>
        <dbReference type="SAM" id="MobiDB-lite"/>
    </source>
</evidence>
<accession>A0A5B7CI67</accession>
<feature type="region of interest" description="Disordered" evidence="1">
    <location>
        <begin position="45"/>
        <end position="73"/>
    </location>
</feature>
<gene>
    <name evidence="2" type="ORF">E2C01_001662</name>
</gene>
<evidence type="ECO:0000313" key="3">
    <source>
        <dbReference type="Proteomes" id="UP000324222"/>
    </source>
</evidence>
<evidence type="ECO:0000313" key="2">
    <source>
        <dbReference type="EMBL" id="MPC09060.1"/>
    </source>
</evidence>
<comment type="caution">
    <text evidence="2">The sequence shown here is derived from an EMBL/GenBank/DDBJ whole genome shotgun (WGS) entry which is preliminary data.</text>
</comment>
<dbReference type="EMBL" id="VSRR010000053">
    <property type="protein sequence ID" value="MPC09060.1"/>
    <property type="molecule type" value="Genomic_DNA"/>
</dbReference>
<protein>
    <submittedName>
        <fullName evidence="2">Uncharacterized protein</fullName>
    </submittedName>
</protein>
<reference evidence="2 3" key="1">
    <citation type="submission" date="2019-05" db="EMBL/GenBank/DDBJ databases">
        <title>Another draft genome of Portunus trituberculatus and its Hox gene families provides insights of decapod evolution.</title>
        <authorList>
            <person name="Jeong J.-H."/>
            <person name="Song I."/>
            <person name="Kim S."/>
            <person name="Choi T."/>
            <person name="Kim D."/>
            <person name="Ryu S."/>
            <person name="Kim W."/>
        </authorList>
    </citation>
    <scope>NUCLEOTIDE SEQUENCE [LARGE SCALE GENOMIC DNA]</scope>
    <source>
        <tissue evidence="2">Muscle</tissue>
    </source>
</reference>
<name>A0A5B7CI67_PORTR</name>
<dbReference type="AlphaFoldDB" id="A0A5B7CI67"/>
<proteinExistence type="predicted"/>
<sequence>MLGPGHNVIVWRRVCVAGARELDSVRSLKCPTPAPPELVIARTPSLSATPSSTPHRALIPHLQPPDSPSSPERQPLLHLLLLSKELLQQTCFRLGRSILHVNYKHSLHHKNQLRLLARRKRGETLWLEQARRLRKTNEQQGVSQ</sequence>
<dbReference type="Proteomes" id="UP000324222">
    <property type="component" value="Unassembled WGS sequence"/>
</dbReference>
<organism evidence="2 3">
    <name type="scientific">Portunus trituberculatus</name>
    <name type="common">Swimming crab</name>
    <name type="synonym">Neptunus trituberculatus</name>
    <dbReference type="NCBI Taxonomy" id="210409"/>
    <lineage>
        <taxon>Eukaryota</taxon>
        <taxon>Metazoa</taxon>
        <taxon>Ecdysozoa</taxon>
        <taxon>Arthropoda</taxon>
        <taxon>Crustacea</taxon>
        <taxon>Multicrustacea</taxon>
        <taxon>Malacostraca</taxon>
        <taxon>Eumalacostraca</taxon>
        <taxon>Eucarida</taxon>
        <taxon>Decapoda</taxon>
        <taxon>Pleocyemata</taxon>
        <taxon>Brachyura</taxon>
        <taxon>Eubrachyura</taxon>
        <taxon>Portunoidea</taxon>
        <taxon>Portunidae</taxon>
        <taxon>Portuninae</taxon>
        <taxon>Portunus</taxon>
    </lineage>
</organism>
<keyword evidence="3" id="KW-1185">Reference proteome</keyword>